<evidence type="ECO:0000259" key="7">
    <source>
        <dbReference type="Pfam" id="PF13396"/>
    </source>
</evidence>
<evidence type="ECO:0000256" key="1">
    <source>
        <dbReference type="ARBA" id="ARBA00004651"/>
    </source>
</evidence>
<gene>
    <name evidence="8" type="ORF">DSM112329_02798</name>
    <name evidence="9" type="ORF">DSM112329_02855</name>
</gene>
<name>A0AAU7AWH4_9ACTN</name>
<evidence type="ECO:0000256" key="6">
    <source>
        <dbReference type="SAM" id="Phobius"/>
    </source>
</evidence>
<feature type="transmembrane region" description="Helical" evidence="6">
    <location>
        <begin position="6"/>
        <end position="25"/>
    </location>
</feature>
<dbReference type="EMBL" id="CP114014">
    <property type="protein sequence ID" value="XAY05937.1"/>
    <property type="molecule type" value="Genomic_DNA"/>
</dbReference>
<evidence type="ECO:0000313" key="8">
    <source>
        <dbReference type="EMBL" id="XAY05937.1"/>
    </source>
</evidence>
<sequence length="72" mass="7702">MSVVVALLALVVIGVVLGLWIRALLELRRSTLPQTEKLVWLIVLVAVPGLGLIAWLVMRPAGRSVVGPNHAS</sequence>
<accession>A0AAU7AWH4</accession>
<evidence type="ECO:0000313" key="9">
    <source>
        <dbReference type="EMBL" id="XAY05994.1"/>
    </source>
</evidence>
<evidence type="ECO:0000256" key="2">
    <source>
        <dbReference type="ARBA" id="ARBA00022475"/>
    </source>
</evidence>
<feature type="transmembrane region" description="Helical" evidence="6">
    <location>
        <begin position="37"/>
        <end position="58"/>
    </location>
</feature>
<evidence type="ECO:0000256" key="5">
    <source>
        <dbReference type="ARBA" id="ARBA00023136"/>
    </source>
</evidence>
<dbReference type="KEGG" id="parq:DSM112329_02798"/>
<feature type="domain" description="Cardiolipin synthase N-terminal" evidence="7">
    <location>
        <begin position="19"/>
        <end position="59"/>
    </location>
</feature>
<dbReference type="Pfam" id="PF13396">
    <property type="entry name" value="PLDc_N"/>
    <property type="match status" value="1"/>
</dbReference>
<keyword evidence="5 6" id="KW-0472">Membrane</keyword>
<evidence type="ECO:0000256" key="4">
    <source>
        <dbReference type="ARBA" id="ARBA00022989"/>
    </source>
</evidence>
<reference evidence="9" key="1">
    <citation type="submission" date="2022-12" db="EMBL/GenBank/DDBJ databases">
        <title>Paraconexibacter alkalitolerans sp. nov. and Baekduia alba sp. nov., isolated from soil and emended description of the genera Paraconexibacter (Chun et al., 2020) and Baekduia (An et al., 2020).</title>
        <authorList>
            <person name="Vieira S."/>
            <person name="Huber K.J."/>
            <person name="Geppert A."/>
            <person name="Wolf J."/>
            <person name="Neumann-Schaal M."/>
            <person name="Muesken M."/>
            <person name="Overmann J."/>
        </authorList>
    </citation>
    <scope>NUCLEOTIDE SEQUENCE</scope>
    <source>
        <strain evidence="9">AEG42_29</strain>
    </source>
</reference>
<comment type="subcellular location">
    <subcellularLocation>
        <location evidence="1">Cell membrane</location>
        <topology evidence="1">Multi-pass membrane protein</topology>
    </subcellularLocation>
</comment>
<organism evidence="9">
    <name type="scientific">Paraconexibacter sp. AEG42_29</name>
    <dbReference type="NCBI Taxonomy" id="2997339"/>
    <lineage>
        <taxon>Bacteria</taxon>
        <taxon>Bacillati</taxon>
        <taxon>Actinomycetota</taxon>
        <taxon>Thermoleophilia</taxon>
        <taxon>Solirubrobacterales</taxon>
        <taxon>Paraconexibacteraceae</taxon>
        <taxon>Paraconexibacter</taxon>
    </lineage>
</organism>
<dbReference type="InterPro" id="IPR027379">
    <property type="entry name" value="CLS_N"/>
</dbReference>
<dbReference type="EMBL" id="CP114014">
    <property type="protein sequence ID" value="XAY05994.1"/>
    <property type="molecule type" value="Genomic_DNA"/>
</dbReference>
<dbReference type="KEGG" id="parq:DSM112329_02855"/>
<proteinExistence type="predicted"/>
<evidence type="ECO:0000256" key="3">
    <source>
        <dbReference type="ARBA" id="ARBA00022692"/>
    </source>
</evidence>
<keyword evidence="2" id="KW-1003">Cell membrane</keyword>
<keyword evidence="3 6" id="KW-0812">Transmembrane</keyword>
<keyword evidence="4 6" id="KW-1133">Transmembrane helix</keyword>
<dbReference type="RefSeq" id="WP_354697167.1">
    <property type="nucleotide sequence ID" value="NZ_CP114014.1"/>
</dbReference>
<protein>
    <recommendedName>
        <fullName evidence="7">Cardiolipin synthase N-terminal domain-containing protein</fullName>
    </recommendedName>
</protein>
<dbReference type="AlphaFoldDB" id="A0AAU7AWH4"/>